<protein>
    <submittedName>
        <fullName evidence="1">Uncharacterized protein</fullName>
    </submittedName>
</protein>
<accession>A0ACB9JRV9</accession>
<reference evidence="2" key="1">
    <citation type="journal article" date="2022" name="Mol. Ecol. Resour.">
        <title>The genomes of chicory, endive, great burdock and yacon provide insights into Asteraceae palaeo-polyploidization history and plant inulin production.</title>
        <authorList>
            <person name="Fan W."/>
            <person name="Wang S."/>
            <person name="Wang H."/>
            <person name="Wang A."/>
            <person name="Jiang F."/>
            <person name="Liu H."/>
            <person name="Zhao H."/>
            <person name="Xu D."/>
            <person name="Zhang Y."/>
        </authorList>
    </citation>
    <scope>NUCLEOTIDE SEQUENCE [LARGE SCALE GENOMIC DNA]</scope>
    <source>
        <strain evidence="2">cv. Yunnan</strain>
    </source>
</reference>
<proteinExistence type="predicted"/>
<dbReference type="EMBL" id="CM042020">
    <property type="protein sequence ID" value="KAI3822634.1"/>
    <property type="molecule type" value="Genomic_DNA"/>
</dbReference>
<evidence type="ECO:0000313" key="2">
    <source>
        <dbReference type="Proteomes" id="UP001056120"/>
    </source>
</evidence>
<comment type="caution">
    <text evidence="1">The sequence shown here is derived from an EMBL/GenBank/DDBJ whole genome shotgun (WGS) entry which is preliminary data.</text>
</comment>
<keyword evidence="2" id="KW-1185">Reference proteome</keyword>
<evidence type="ECO:0000313" key="1">
    <source>
        <dbReference type="EMBL" id="KAI3822634.1"/>
    </source>
</evidence>
<organism evidence="1 2">
    <name type="scientific">Smallanthus sonchifolius</name>
    <dbReference type="NCBI Taxonomy" id="185202"/>
    <lineage>
        <taxon>Eukaryota</taxon>
        <taxon>Viridiplantae</taxon>
        <taxon>Streptophyta</taxon>
        <taxon>Embryophyta</taxon>
        <taxon>Tracheophyta</taxon>
        <taxon>Spermatophyta</taxon>
        <taxon>Magnoliopsida</taxon>
        <taxon>eudicotyledons</taxon>
        <taxon>Gunneridae</taxon>
        <taxon>Pentapetalae</taxon>
        <taxon>asterids</taxon>
        <taxon>campanulids</taxon>
        <taxon>Asterales</taxon>
        <taxon>Asteraceae</taxon>
        <taxon>Asteroideae</taxon>
        <taxon>Heliantheae alliance</taxon>
        <taxon>Millerieae</taxon>
        <taxon>Smallanthus</taxon>
    </lineage>
</organism>
<gene>
    <name evidence="1" type="ORF">L1987_10229</name>
</gene>
<reference evidence="1 2" key="2">
    <citation type="journal article" date="2022" name="Mol. Ecol. Resour.">
        <title>The genomes of chicory, endive, great burdock and yacon provide insights into Asteraceae paleo-polyploidization history and plant inulin production.</title>
        <authorList>
            <person name="Fan W."/>
            <person name="Wang S."/>
            <person name="Wang H."/>
            <person name="Wang A."/>
            <person name="Jiang F."/>
            <person name="Liu H."/>
            <person name="Zhao H."/>
            <person name="Xu D."/>
            <person name="Zhang Y."/>
        </authorList>
    </citation>
    <scope>NUCLEOTIDE SEQUENCE [LARGE SCALE GENOMIC DNA]</scope>
    <source>
        <strain evidence="2">cv. Yunnan</strain>
        <tissue evidence="1">Leaves</tissue>
    </source>
</reference>
<dbReference type="Proteomes" id="UP001056120">
    <property type="component" value="Linkage Group LG03"/>
</dbReference>
<name>A0ACB9JRV9_9ASTR</name>
<sequence>MFQDGWSDLFVDSLKSKTQDSSDQMESPVAGNRHQSLSRNRTMEKRDDTRLHIAVRAGDVDTAMEILRSTEEQELKELLSKKNQSGETPLFVAAEYGCVDLVREMMKYYDLEAAGIKARNGFDAFHIAAKQGDLEVLKVLMESQSELSMTFDQTNTTALHTACEQGHIEVVKFLLEKNSSMATIAKSNLKTVLHSCARKGHLDVMKALLEKVPEIATRADKKGQTALHMAAKGQSVDIVNELIAADNGLLNMVDKKENTALHIATRKGRFEIVLALLSHKEIIKKDAINKSGETALDTAEKFTRPEIATILREHGLMNAKSIKKPPPMTTTARELKQTVSDIKHEVHDQLEHTLKTHKRVKGIGKRINKMHHESLNNAINSTTVVAVLIATVTFAAIYQMPGQYADGSEPIVDKTLGEANIAGNPEFIVFLIFDSLALFISLAVVVVQTSIVVVERRAKKQVMAVINKLMWSACVFVSVAFLALSFVVVGNEKWLAIGGGGYRVRDIGVDARNNVLLGGYASNRG</sequence>